<dbReference type="PROSITE" id="PS51257">
    <property type="entry name" value="PROKAR_LIPOPROTEIN"/>
    <property type="match status" value="1"/>
</dbReference>
<organism evidence="7 8">
    <name type="scientific">Neolewinella agarilytica</name>
    <dbReference type="NCBI Taxonomy" id="478744"/>
    <lineage>
        <taxon>Bacteria</taxon>
        <taxon>Pseudomonadati</taxon>
        <taxon>Bacteroidota</taxon>
        <taxon>Saprospiria</taxon>
        <taxon>Saprospirales</taxon>
        <taxon>Lewinellaceae</taxon>
        <taxon>Neolewinella</taxon>
    </lineage>
</organism>
<protein>
    <submittedName>
        <fullName evidence="7">Surface antigen</fullName>
    </submittedName>
</protein>
<dbReference type="EMBL" id="FOFB01000003">
    <property type="protein sequence ID" value="SEP88620.1"/>
    <property type="molecule type" value="Genomic_DNA"/>
</dbReference>
<keyword evidence="8" id="KW-1185">Reference proteome</keyword>
<gene>
    <name evidence="7" type="ORF">SAMN05444359_103139</name>
</gene>
<keyword evidence="2" id="KW-0812">Transmembrane</keyword>
<keyword evidence="5" id="KW-0998">Cell outer membrane</keyword>
<evidence type="ECO:0000256" key="3">
    <source>
        <dbReference type="ARBA" id="ARBA00022729"/>
    </source>
</evidence>
<evidence type="ECO:0000256" key="4">
    <source>
        <dbReference type="ARBA" id="ARBA00023136"/>
    </source>
</evidence>
<reference evidence="8" key="1">
    <citation type="submission" date="2016-10" db="EMBL/GenBank/DDBJ databases">
        <authorList>
            <person name="Varghese N."/>
            <person name="Submissions S."/>
        </authorList>
    </citation>
    <scope>NUCLEOTIDE SEQUENCE [LARGE SCALE GENOMIC DNA]</scope>
    <source>
        <strain evidence="8">DSM 24740</strain>
    </source>
</reference>
<dbReference type="InParanoid" id="A0A1H9BHY4"/>
<dbReference type="InterPro" id="IPR000184">
    <property type="entry name" value="Bac_surfAg_D15"/>
</dbReference>
<accession>A0A1H9BHY4</accession>
<evidence type="ECO:0000256" key="1">
    <source>
        <dbReference type="ARBA" id="ARBA00004370"/>
    </source>
</evidence>
<dbReference type="Proteomes" id="UP000199021">
    <property type="component" value="Unassembled WGS sequence"/>
</dbReference>
<evidence type="ECO:0000313" key="7">
    <source>
        <dbReference type="EMBL" id="SEP88620.1"/>
    </source>
</evidence>
<keyword evidence="3" id="KW-0732">Signal</keyword>
<evidence type="ECO:0000313" key="8">
    <source>
        <dbReference type="Proteomes" id="UP000199021"/>
    </source>
</evidence>
<dbReference type="AlphaFoldDB" id="A0A1H9BHY4"/>
<dbReference type="STRING" id="478744.SAMN05444359_103139"/>
<dbReference type="PANTHER" id="PTHR12815">
    <property type="entry name" value="SORTING AND ASSEMBLY MACHINERY SAMM50 PROTEIN FAMILY MEMBER"/>
    <property type="match status" value="1"/>
</dbReference>
<evidence type="ECO:0000256" key="2">
    <source>
        <dbReference type="ARBA" id="ARBA00022692"/>
    </source>
</evidence>
<dbReference type="Gene3D" id="2.40.160.50">
    <property type="entry name" value="membrane protein fhac: a member of the omp85/tpsb transporter family"/>
    <property type="match status" value="1"/>
</dbReference>
<dbReference type="Pfam" id="PF01103">
    <property type="entry name" value="Omp85"/>
    <property type="match status" value="1"/>
</dbReference>
<evidence type="ECO:0000256" key="5">
    <source>
        <dbReference type="ARBA" id="ARBA00023237"/>
    </source>
</evidence>
<dbReference type="Gene3D" id="3.10.20.310">
    <property type="entry name" value="membrane protein fhac"/>
    <property type="match status" value="1"/>
</dbReference>
<sequence length="824" mass="93875">MRLVGPAILLAAFLASCNTTKYLAPNQELLVSQRVKIEKGATLTNRADITYELSTIAKQQPNGNFLFLWPREYFYLDNDKPRDTTRIDRFLRRTIGQEPAIYSDSLSRRSVAAMTDYLRYLGYFNATAYHEADRGKKRKVNLIYHIQPGRRFIIDSVVFASPDPLIDSLLEEAQQETLLVSGEPLDLNKFDQEKARLGNYLNNHGYAFFTATNFDKLEIDTSRRSGYADVFFNVLPPEQEENYKRYRVGEILVLTDVNPLAIDRGTFLLDTIIDGVRFASDKKEFKMRPELLRKNIFLKPGELFKRENLEKTRLSLNGLGIYRFVRINSKIEGDGSEVINYQIQLTPSERMSVGADLDVSYTDRSGPVRAGNLVGLSVRPSFQNRNLLGGAELLVTSLRAGVEINPGFGSRRGAFFNTIDLGADVSLYLPRFKDFGFYRLMNKLPAPWGGKMVSDGLLSQLRERANTRYSLGYEYLLIRNFYSYTIFNASLGYDFRRSATTRYRINHLAINILDPVTEPQFNAILRENQFLERSFGEQYFFSVLFRNIEYSRVGRSDHKGRSITFNGQFEVAGAEVSALNGLLNVFREDDTILTPKQGATFSKYYLGIADVRFYKNYTPLSSFATRFLAAAAKPFDGNDEVPYVKQFFVGGANSMRAWAPRGLGPGGYVDTLSLDTDNNLRLFQTGDLRLELNLEYRFPIASFFRGAIFADIGNIWTLDDDEDGGRPGSKFRLRKELSTDGSVLFQPFYRQLAIAAGTGIRVDLSYFIFRLDAAVPLRYNYPNDGFGEPLDRDSNDVLESDYWSSFRGFRLRDITFQLGLGYPF</sequence>
<keyword evidence="4" id="KW-0472">Membrane</keyword>
<proteinExistence type="predicted"/>
<evidence type="ECO:0000259" key="6">
    <source>
        <dbReference type="Pfam" id="PF01103"/>
    </source>
</evidence>
<dbReference type="PANTHER" id="PTHR12815:SF47">
    <property type="entry name" value="TRANSLOCATION AND ASSEMBLY MODULE SUBUNIT TAMA"/>
    <property type="match status" value="1"/>
</dbReference>
<feature type="domain" description="Bacterial surface antigen (D15)" evidence="6">
    <location>
        <begin position="615"/>
        <end position="822"/>
    </location>
</feature>
<name>A0A1H9BHY4_9BACT</name>
<dbReference type="GO" id="GO:0019867">
    <property type="term" value="C:outer membrane"/>
    <property type="evidence" value="ECO:0007669"/>
    <property type="project" value="InterPro"/>
</dbReference>
<dbReference type="InterPro" id="IPR039910">
    <property type="entry name" value="D15-like"/>
</dbReference>
<comment type="subcellular location">
    <subcellularLocation>
        <location evidence="1">Membrane</location>
    </subcellularLocation>
</comment>